<dbReference type="RefSeq" id="WP_264729760.1">
    <property type="nucleotide sequence ID" value="NZ_JAPDNR010000001.1"/>
</dbReference>
<dbReference type="Pfam" id="PF02469">
    <property type="entry name" value="Fasciclin"/>
    <property type="match status" value="2"/>
</dbReference>
<keyword evidence="3" id="KW-1185">Reference proteome</keyword>
<dbReference type="Proteomes" id="UP001207742">
    <property type="component" value="Unassembled WGS sequence"/>
</dbReference>
<evidence type="ECO:0000259" key="1">
    <source>
        <dbReference type="PROSITE" id="PS50213"/>
    </source>
</evidence>
<name>A0ABT3IJV1_9BACT</name>
<organism evidence="2 3">
    <name type="scientific">Chitinophaga nivalis</name>
    <dbReference type="NCBI Taxonomy" id="2991709"/>
    <lineage>
        <taxon>Bacteria</taxon>
        <taxon>Pseudomonadati</taxon>
        <taxon>Bacteroidota</taxon>
        <taxon>Chitinophagia</taxon>
        <taxon>Chitinophagales</taxon>
        <taxon>Chitinophagaceae</taxon>
        <taxon>Chitinophaga</taxon>
    </lineage>
</organism>
<dbReference type="EMBL" id="JAPDNS010000001">
    <property type="protein sequence ID" value="MCW3484241.1"/>
    <property type="molecule type" value="Genomic_DNA"/>
</dbReference>
<reference evidence="2 3" key="1">
    <citation type="submission" date="2022-10" db="EMBL/GenBank/DDBJ databases">
        <title>Chitinophaga nivalis PC15 sp. nov., isolated from Pyeongchang county, South Korea.</title>
        <authorList>
            <person name="Trinh H.N."/>
        </authorList>
    </citation>
    <scope>NUCLEOTIDE SEQUENCE [LARGE SCALE GENOMIC DNA]</scope>
    <source>
        <strain evidence="2 3">PC14</strain>
    </source>
</reference>
<comment type="caution">
    <text evidence="2">The sequence shown here is derived from an EMBL/GenBank/DDBJ whole genome shotgun (WGS) entry which is preliminary data.</text>
</comment>
<dbReference type="InterPro" id="IPR036378">
    <property type="entry name" value="FAS1_dom_sf"/>
</dbReference>
<gene>
    <name evidence="2" type="ORF">OL497_10075</name>
</gene>
<dbReference type="Gene3D" id="2.30.180.10">
    <property type="entry name" value="FAS1 domain"/>
    <property type="match status" value="2"/>
</dbReference>
<protein>
    <submittedName>
        <fullName evidence="2">Fasciclin domain-containing protein</fullName>
    </submittedName>
</protein>
<sequence>MCTKIHYVIAVSISLLLGACSKEPVNQSVNTSKETCMAYMAADPALSCFYAALRRIALDQDTAYLQHGPFSFFAPTDAAFAQAGINIANISAMDKKTLKKIIYGHILTGRLGSATVAGFYKLQARCLDTTFRPILSRNYYGLFLNGNSTALSTDLGDGIVHKMDHIAWPGTVTLWQTIKENKALTMLTAAIARTAPPPGQTSPQLNYQEILESGLPQAGWLTSTMLCPTDEAFHTLGYRDVAAIEQLSLQDVRNLLNRHIVRDYYFTADYLMSGVLEWGSPVLKTGGNIIYPKIVQANIKATNGVAHLIDQVILP</sequence>
<dbReference type="PROSITE" id="PS50213">
    <property type="entry name" value="FAS1"/>
    <property type="match status" value="2"/>
</dbReference>
<proteinExistence type="predicted"/>
<dbReference type="SMART" id="SM00554">
    <property type="entry name" value="FAS1"/>
    <property type="match status" value="2"/>
</dbReference>
<feature type="domain" description="FAS1" evidence="1">
    <location>
        <begin position="33"/>
        <end position="167"/>
    </location>
</feature>
<dbReference type="InterPro" id="IPR050904">
    <property type="entry name" value="Adhesion/Biosynth-related"/>
</dbReference>
<dbReference type="PANTHER" id="PTHR10900">
    <property type="entry name" value="PERIOSTIN-RELATED"/>
    <property type="match status" value="1"/>
</dbReference>
<evidence type="ECO:0000313" key="3">
    <source>
        <dbReference type="Proteomes" id="UP001207742"/>
    </source>
</evidence>
<feature type="domain" description="FAS1" evidence="1">
    <location>
        <begin position="171"/>
        <end position="313"/>
    </location>
</feature>
<accession>A0ABT3IJV1</accession>
<dbReference type="SUPFAM" id="SSF82153">
    <property type="entry name" value="FAS1 domain"/>
    <property type="match status" value="2"/>
</dbReference>
<dbReference type="PROSITE" id="PS51257">
    <property type="entry name" value="PROKAR_LIPOPROTEIN"/>
    <property type="match status" value="1"/>
</dbReference>
<dbReference type="PANTHER" id="PTHR10900:SF77">
    <property type="entry name" value="FI19380P1"/>
    <property type="match status" value="1"/>
</dbReference>
<dbReference type="InterPro" id="IPR000782">
    <property type="entry name" value="FAS1_domain"/>
</dbReference>
<evidence type="ECO:0000313" key="2">
    <source>
        <dbReference type="EMBL" id="MCW3484241.1"/>
    </source>
</evidence>